<name>A0A9W4UJX2_9PLEO</name>
<protein>
    <submittedName>
        <fullName evidence="1">Uncharacterized protein</fullName>
    </submittedName>
</protein>
<dbReference type="AlphaFoldDB" id="A0A9W4UJX2"/>
<accession>A0A9W4UJX2</accession>
<gene>
    <name evidence="1" type="ORF">PDIGIT_LOCUS10441</name>
</gene>
<proteinExistence type="predicted"/>
<reference evidence="1" key="1">
    <citation type="submission" date="2023-01" db="EMBL/GenBank/DDBJ databases">
        <authorList>
            <person name="Van Ghelder C."/>
            <person name="Rancurel C."/>
        </authorList>
    </citation>
    <scope>NUCLEOTIDE SEQUENCE</scope>
    <source>
        <strain evidence="1">CNCM I-4278</strain>
    </source>
</reference>
<sequence length="68" mass="7485">MSAFQLASPSLVILDENERIIVLLNCECPQGRSSSAQLSWDGVVSVDKFRGCLLHACESLCCLFMHVI</sequence>
<keyword evidence="2" id="KW-1185">Reference proteome</keyword>
<organism evidence="1 2">
    <name type="scientific">Periconia digitata</name>
    <dbReference type="NCBI Taxonomy" id="1303443"/>
    <lineage>
        <taxon>Eukaryota</taxon>
        <taxon>Fungi</taxon>
        <taxon>Dikarya</taxon>
        <taxon>Ascomycota</taxon>
        <taxon>Pezizomycotina</taxon>
        <taxon>Dothideomycetes</taxon>
        <taxon>Pleosporomycetidae</taxon>
        <taxon>Pleosporales</taxon>
        <taxon>Massarineae</taxon>
        <taxon>Periconiaceae</taxon>
        <taxon>Periconia</taxon>
    </lineage>
</organism>
<comment type="caution">
    <text evidence="1">The sequence shown here is derived from an EMBL/GenBank/DDBJ whole genome shotgun (WGS) entry which is preliminary data.</text>
</comment>
<evidence type="ECO:0000313" key="2">
    <source>
        <dbReference type="Proteomes" id="UP001152607"/>
    </source>
</evidence>
<dbReference type="EMBL" id="CAOQHR010000007">
    <property type="protein sequence ID" value="CAI6337330.1"/>
    <property type="molecule type" value="Genomic_DNA"/>
</dbReference>
<evidence type="ECO:0000313" key="1">
    <source>
        <dbReference type="EMBL" id="CAI6337330.1"/>
    </source>
</evidence>
<dbReference type="Proteomes" id="UP001152607">
    <property type="component" value="Unassembled WGS sequence"/>
</dbReference>